<dbReference type="EMBL" id="LRDB01000001">
    <property type="protein sequence ID" value="KYG83653.1"/>
    <property type="molecule type" value="Genomic_DNA"/>
</dbReference>
<name>A0A150XY41_9BACT</name>
<accession>A0A150XY41</accession>
<dbReference type="Proteomes" id="UP000075615">
    <property type="component" value="Unassembled WGS sequence"/>
</dbReference>
<protein>
    <submittedName>
        <fullName evidence="1">Uncharacterized protein</fullName>
    </submittedName>
</protein>
<evidence type="ECO:0000313" key="2">
    <source>
        <dbReference type="Proteomes" id="UP000075615"/>
    </source>
</evidence>
<reference evidence="1 2" key="1">
    <citation type="submission" date="2016-01" db="EMBL/GenBank/DDBJ databases">
        <title>Genome sequencing of Roseivirga echinicomitans KMM 6058.</title>
        <authorList>
            <person name="Selvaratnam C."/>
            <person name="Thevarajoo S."/>
            <person name="Goh K.M."/>
            <person name="Ee R."/>
            <person name="Chan K.-G."/>
            <person name="Chong C.S."/>
        </authorList>
    </citation>
    <scope>NUCLEOTIDE SEQUENCE [LARGE SCALE GENOMIC DNA]</scope>
    <source>
        <strain evidence="1 2">KMM 6058</strain>
    </source>
</reference>
<proteinExistence type="predicted"/>
<sequence>MFLVIFPMKSQTVPKEQVEQLKRLGRTNDHIEKVYKGEIIKLLFGKFEYGGSFDGVVFRTQNGKVILARLSPIFGTDIKPYLVLNETVEMTIIGDELLLEEMIYKDDYIKKLEKELKGPIQGLGNIKRLTSSNGTFELGKIDKEYVNDLYGSPMTTVINVNVLDRKKLDKNKGMLILENGDTLVLAIDSKDDEPLNSKKISYLKFEKGGENGRYYKGKSTYKLYHGEINSHDILIYTPFAFNSSLLETLKVKPVEFVSDDSGLVTGIEAKSKKYGLQVYSFNSKDARKISQSFNVKDGDSLNFHFSVLGKNYHLKAIERNENELILTSRFETRTEEDYIQQNEPIEGTVNKIFYAKKNVKSSFRGLLMNDSIYVKVNSSMAISIAKLIKEGKPVKIEGWKRKELDSEINMLGYTIFIPSKITVNGKTFTTKVNLTRSL</sequence>
<comment type="caution">
    <text evidence="1">The sequence shown here is derived from an EMBL/GenBank/DDBJ whole genome shotgun (WGS) entry which is preliminary data.</text>
</comment>
<dbReference type="STRING" id="296218.AWN68_02280"/>
<organism evidence="1 2">
    <name type="scientific">Roseivirga echinicomitans</name>
    <dbReference type="NCBI Taxonomy" id="296218"/>
    <lineage>
        <taxon>Bacteria</taxon>
        <taxon>Pseudomonadati</taxon>
        <taxon>Bacteroidota</taxon>
        <taxon>Cytophagia</taxon>
        <taxon>Cytophagales</taxon>
        <taxon>Roseivirgaceae</taxon>
        <taxon>Roseivirga</taxon>
    </lineage>
</organism>
<dbReference type="AlphaFoldDB" id="A0A150XY41"/>
<gene>
    <name evidence="1" type="ORF">AWN68_02280</name>
</gene>
<keyword evidence="2" id="KW-1185">Reference proteome</keyword>
<evidence type="ECO:0000313" key="1">
    <source>
        <dbReference type="EMBL" id="KYG83653.1"/>
    </source>
</evidence>